<dbReference type="Proteomes" id="UP001638806">
    <property type="component" value="Unassembled WGS sequence"/>
</dbReference>
<evidence type="ECO:0000313" key="2">
    <source>
        <dbReference type="Proteomes" id="UP001638806"/>
    </source>
</evidence>
<proteinExistence type="predicted"/>
<accession>A0ACC4DDC7</accession>
<gene>
    <name evidence="1" type="ORF">ACCO45_012245</name>
</gene>
<organism evidence="1 2">
    <name type="scientific">Purpureocillium lilacinum</name>
    <name type="common">Paecilomyces lilacinus</name>
    <dbReference type="NCBI Taxonomy" id="33203"/>
    <lineage>
        <taxon>Eukaryota</taxon>
        <taxon>Fungi</taxon>
        <taxon>Dikarya</taxon>
        <taxon>Ascomycota</taxon>
        <taxon>Pezizomycotina</taxon>
        <taxon>Sordariomycetes</taxon>
        <taxon>Hypocreomycetidae</taxon>
        <taxon>Hypocreales</taxon>
        <taxon>Ophiocordycipitaceae</taxon>
        <taxon>Purpureocillium</taxon>
    </lineage>
</organism>
<protein>
    <submittedName>
        <fullName evidence="1">Uncharacterized protein</fullName>
    </submittedName>
</protein>
<evidence type="ECO:0000313" key="1">
    <source>
        <dbReference type="EMBL" id="KAL3954289.1"/>
    </source>
</evidence>
<reference evidence="1" key="1">
    <citation type="submission" date="2024-12" db="EMBL/GenBank/DDBJ databases">
        <title>Comparative genomics and development of molecular markers within Purpureocillium lilacinum and among Purpureocillium species.</title>
        <authorList>
            <person name="Yeh Z.-Y."/>
            <person name="Ni N.-T."/>
            <person name="Lo P.-H."/>
            <person name="Mushyakhwo K."/>
            <person name="Lin C.-F."/>
            <person name="Nai Y.-S."/>
        </authorList>
    </citation>
    <scope>NUCLEOTIDE SEQUENCE</scope>
    <source>
        <strain evidence="1">NCHU-NPUST-175</strain>
    </source>
</reference>
<keyword evidence="2" id="KW-1185">Reference proteome</keyword>
<dbReference type="EMBL" id="JBGNUJ010000011">
    <property type="protein sequence ID" value="KAL3954289.1"/>
    <property type="molecule type" value="Genomic_DNA"/>
</dbReference>
<sequence length="86" mass="9363">MGLKKKGQDESAAQSQCLFASTQSDASWLPEHAFAHETADQSGSVCTATHPMTPMLLARFMPEAKFSYHCGERCEATCLTPPVNKD</sequence>
<name>A0ACC4DDC7_PURLI</name>
<comment type="caution">
    <text evidence="1">The sequence shown here is derived from an EMBL/GenBank/DDBJ whole genome shotgun (WGS) entry which is preliminary data.</text>
</comment>